<dbReference type="Proteomes" id="UP000537775">
    <property type="component" value="Unassembled WGS sequence"/>
</dbReference>
<protein>
    <submittedName>
        <fullName evidence="2">Uncharacterized protein</fullName>
    </submittedName>
</protein>
<evidence type="ECO:0000256" key="1">
    <source>
        <dbReference type="SAM" id="SignalP"/>
    </source>
</evidence>
<keyword evidence="3" id="KW-1185">Reference proteome</keyword>
<keyword evidence="1" id="KW-0732">Signal</keyword>
<feature type="signal peptide" evidence="1">
    <location>
        <begin position="1"/>
        <end position="28"/>
    </location>
</feature>
<evidence type="ECO:0000313" key="2">
    <source>
        <dbReference type="EMBL" id="MBB6390140.1"/>
    </source>
</evidence>
<name>A0A7X0FMA8_9MICO</name>
<sequence>MPSRYPRRRLRSAGAAAVVLTAALSALPGCSESSADADRELPTLTHTAIQHVLTTSGAEARELSGTLVVEPHGCLTWRSVDAEHATNGSWIVWPDAATLDADVVLLPSGRHVGQGSRLDVTAAYVALDQLPGGEDEASYLGEYGRACDADERGVLLILDFAD</sequence>
<reference evidence="2 3" key="1">
    <citation type="submission" date="2020-08" db="EMBL/GenBank/DDBJ databases">
        <title>Sequencing the genomes of 1000 actinobacteria strains.</title>
        <authorList>
            <person name="Klenk H.-P."/>
        </authorList>
    </citation>
    <scope>NUCLEOTIDE SEQUENCE [LARGE SCALE GENOMIC DNA]</scope>
    <source>
        <strain evidence="2 3">DSM 12511</strain>
    </source>
</reference>
<feature type="chain" id="PRO_5038853954" evidence="1">
    <location>
        <begin position="29"/>
        <end position="162"/>
    </location>
</feature>
<proteinExistence type="predicted"/>
<dbReference type="EMBL" id="JACHML010000001">
    <property type="protein sequence ID" value="MBB6390140.1"/>
    <property type="molecule type" value="Genomic_DNA"/>
</dbReference>
<accession>A0A7X0FMA8</accession>
<evidence type="ECO:0000313" key="3">
    <source>
        <dbReference type="Proteomes" id="UP000537775"/>
    </source>
</evidence>
<gene>
    <name evidence="2" type="ORF">HD594_000453</name>
</gene>
<dbReference type="AlphaFoldDB" id="A0A7X0FMA8"/>
<organism evidence="2 3">
    <name type="scientific">Microbacterium thalassium</name>
    <dbReference type="NCBI Taxonomy" id="362649"/>
    <lineage>
        <taxon>Bacteria</taxon>
        <taxon>Bacillati</taxon>
        <taxon>Actinomycetota</taxon>
        <taxon>Actinomycetes</taxon>
        <taxon>Micrococcales</taxon>
        <taxon>Microbacteriaceae</taxon>
        <taxon>Microbacterium</taxon>
    </lineage>
</organism>
<comment type="caution">
    <text evidence="2">The sequence shown here is derived from an EMBL/GenBank/DDBJ whole genome shotgun (WGS) entry which is preliminary data.</text>
</comment>
<dbReference type="RefSeq" id="WP_184749395.1">
    <property type="nucleotide sequence ID" value="NZ_BAAAJR010000003.1"/>
</dbReference>